<dbReference type="Proteomes" id="UP000676079">
    <property type="component" value="Chromosome"/>
</dbReference>
<name>A0ABX8BEZ7_9ACTN</name>
<evidence type="ECO:0000313" key="2">
    <source>
        <dbReference type="Proteomes" id="UP000676079"/>
    </source>
</evidence>
<dbReference type="EMBL" id="CP074133">
    <property type="protein sequence ID" value="QUX20821.1"/>
    <property type="molecule type" value="Genomic_DNA"/>
</dbReference>
<protein>
    <recommendedName>
        <fullName evidence="3">SMI1/KNR4 family protein</fullName>
    </recommendedName>
</protein>
<evidence type="ECO:0008006" key="3">
    <source>
        <dbReference type="Google" id="ProtNLM"/>
    </source>
</evidence>
<proteinExistence type="predicted"/>
<dbReference type="RefSeq" id="WP_220562018.1">
    <property type="nucleotide sequence ID" value="NZ_CP074133.1"/>
</dbReference>
<accession>A0ABX8BEZ7</accession>
<sequence length="216" mass="23541">MNAPETARRLPAPDRVRDLSRRIALLEFLIAPDSPYRKHAFRAGPRPGWDLATMANGGGDDYAIAFSDTSAVIRCFDHESPMSPYANGEEHRPGTVDLLPAEFADVLADPGFNGGDPLSVSALIWWRDGSGRWGTGVPGDMDDGSGWLLEGLFHPAPEMHYRDHFQVYYGRPLDEFAVVDAVLGEPTEETAALLNPDAADPADLLRRARESVGRAG</sequence>
<evidence type="ECO:0000313" key="1">
    <source>
        <dbReference type="EMBL" id="QUX20821.1"/>
    </source>
</evidence>
<keyword evidence="2" id="KW-1185">Reference proteome</keyword>
<reference evidence="1 2" key="1">
    <citation type="submission" date="2021-05" db="EMBL/GenBank/DDBJ databases">
        <title>Direct Submission.</title>
        <authorList>
            <person name="Li K."/>
            <person name="Gao J."/>
        </authorList>
    </citation>
    <scope>NUCLEOTIDE SEQUENCE [LARGE SCALE GENOMIC DNA]</scope>
    <source>
        <strain evidence="1 2">Mg02</strain>
    </source>
</reference>
<gene>
    <name evidence="1" type="ORF">KGD84_20345</name>
</gene>
<organism evidence="1 2">
    <name type="scientific">Nocardiopsis changdeensis</name>
    <dbReference type="NCBI Taxonomy" id="2831969"/>
    <lineage>
        <taxon>Bacteria</taxon>
        <taxon>Bacillati</taxon>
        <taxon>Actinomycetota</taxon>
        <taxon>Actinomycetes</taxon>
        <taxon>Streptosporangiales</taxon>
        <taxon>Nocardiopsidaceae</taxon>
        <taxon>Nocardiopsis</taxon>
    </lineage>
</organism>